<evidence type="ECO:0000313" key="2">
    <source>
        <dbReference type="Proteomes" id="UP000735302"/>
    </source>
</evidence>
<organism evidence="1 2">
    <name type="scientific">Plakobranchus ocellatus</name>
    <dbReference type="NCBI Taxonomy" id="259542"/>
    <lineage>
        <taxon>Eukaryota</taxon>
        <taxon>Metazoa</taxon>
        <taxon>Spiralia</taxon>
        <taxon>Lophotrochozoa</taxon>
        <taxon>Mollusca</taxon>
        <taxon>Gastropoda</taxon>
        <taxon>Heterobranchia</taxon>
        <taxon>Euthyneura</taxon>
        <taxon>Panpulmonata</taxon>
        <taxon>Sacoglossa</taxon>
        <taxon>Placobranchoidea</taxon>
        <taxon>Plakobranchidae</taxon>
        <taxon>Plakobranchus</taxon>
    </lineage>
</organism>
<comment type="caution">
    <text evidence="1">The sequence shown here is derived from an EMBL/GenBank/DDBJ whole genome shotgun (WGS) entry which is preliminary data.</text>
</comment>
<protein>
    <submittedName>
        <fullName evidence="1">Uncharacterized protein</fullName>
    </submittedName>
</protein>
<dbReference type="Proteomes" id="UP000735302">
    <property type="component" value="Unassembled WGS sequence"/>
</dbReference>
<reference evidence="1 2" key="1">
    <citation type="journal article" date="2021" name="Elife">
        <title>Chloroplast acquisition without the gene transfer in kleptoplastic sea slugs, Plakobranchus ocellatus.</title>
        <authorList>
            <person name="Maeda T."/>
            <person name="Takahashi S."/>
            <person name="Yoshida T."/>
            <person name="Shimamura S."/>
            <person name="Takaki Y."/>
            <person name="Nagai Y."/>
            <person name="Toyoda A."/>
            <person name="Suzuki Y."/>
            <person name="Arimoto A."/>
            <person name="Ishii H."/>
            <person name="Satoh N."/>
            <person name="Nishiyama T."/>
            <person name="Hasebe M."/>
            <person name="Maruyama T."/>
            <person name="Minagawa J."/>
            <person name="Obokata J."/>
            <person name="Shigenobu S."/>
        </authorList>
    </citation>
    <scope>NUCLEOTIDE SEQUENCE [LARGE SCALE GENOMIC DNA]</scope>
</reference>
<keyword evidence="2" id="KW-1185">Reference proteome</keyword>
<gene>
    <name evidence="1" type="ORF">PoB_006441800</name>
</gene>
<evidence type="ECO:0000313" key="1">
    <source>
        <dbReference type="EMBL" id="GFO37913.1"/>
    </source>
</evidence>
<accession>A0AAV4D1K6</accession>
<dbReference type="AlphaFoldDB" id="A0AAV4D1K6"/>
<name>A0AAV4D1K6_9GAST</name>
<proteinExistence type="predicted"/>
<sequence length="93" mass="10129">MEARHENKVTCLIMAGFAVLAGFSHSRLFTRFLPELLTGARGDATCLAVDIKIADDQRAREREIGREFCFCTQSTVISGFQAQPTCQSASAGT</sequence>
<dbReference type="EMBL" id="BLXT01007308">
    <property type="protein sequence ID" value="GFO37913.1"/>
    <property type="molecule type" value="Genomic_DNA"/>
</dbReference>